<gene>
    <name evidence="4" type="ORF">SADUNF_Sadunf19G0112400</name>
</gene>
<accession>A0A835J1N3</accession>
<dbReference type="EMBL" id="JADGMS010000019">
    <property type="protein sequence ID" value="KAF9661858.1"/>
    <property type="molecule type" value="Genomic_DNA"/>
</dbReference>
<reference evidence="4 5" key="1">
    <citation type="submission" date="2020-10" db="EMBL/GenBank/DDBJ databases">
        <title>Plant Genome Project.</title>
        <authorList>
            <person name="Zhang R.-G."/>
        </authorList>
    </citation>
    <scope>NUCLEOTIDE SEQUENCE [LARGE SCALE GENOMIC DNA]</scope>
    <source>
        <strain evidence="4">FAFU-HL-1</strain>
        <tissue evidence="4">Leaf</tissue>
    </source>
</reference>
<evidence type="ECO:0000256" key="2">
    <source>
        <dbReference type="SAM" id="MobiDB-lite"/>
    </source>
</evidence>
<comment type="caution">
    <text evidence="4">The sequence shown here is derived from an EMBL/GenBank/DDBJ whole genome shotgun (WGS) entry which is preliminary data.</text>
</comment>
<dbReference type="OrthoDB" id="817791at2759"/>
<evidence type="ECO:0000313" key="5">
    <source>
        <dbReference type="Proteomes" id="UP000657918"/>
    </source>
</evidence>
<dbReference type="PANTHER" id="PTHR40891">
    <property type="entry name" value="DUF295 DOMAIN-CONTAINING PROTEIN"/>
    <property type="match status" value="1"/>
</dbReference>
<dbReference type="PROSITE" id="PS50102">
    <property type="entry name" value="RRM"/>
    <property type="match status" value="2"/>
</dbReference>
<dbReference type="AlphaFoldDB" id="A0A835J1N3"/>
<name>A0A835J1N3_9ROSI</name>
<dbReference type="SUPFAM" id="SSF54928">
    <property type="entry name" value="RNA-binding domain, RBD"/>
    <property type="match status" value="1"/>
</dbReference>
<proteinExistence type="predicted"/>
<dbReference type="InterPro" id="IPR035979">
    <property type="entry name" value="RBD_domain_sf"/>
</dbReference>
<dbReference type="InterPro" id="IPR000504">
    <property type="entry name" value="RRM_dom"/>
</dbReference>
<evidence type="ECO:0000259" key="3">
    <source>
        <dbReference type="PROSITE" id="PS50102"/>
    </source>
</evidence>
<dbReference type="InterPro" id="IPR012677">
    <property type="entry name" value="Nucleotide-bd_a/b_plait_sf"/>
</dbReference>
<dbReference type="Gene3D" id="3.30.70.330">
    <property type="match status" value="2"/>
</dbReference>
<dbReference type="Pfam" id="PF00076">
    <property type="entry name" value="RRM_1"/>
    <property type="match status" value="2"/>
</dbReference>
<dbReference type="CDD" id="cd12246">
    <property type="entry name" value="RRM1_U1A_like"/>
    <property type="match status" value="1"/>
</dbReference>
<keyword evidence="5" id="KW-1185">Reference proteome</keyword>
<dbReference type="CDD" id="cd12247">
    <property type="entry name" value="RRM2_U1A_like"/>
    <property type="match status" value="1"/>
</dbReference>
<dbReference type="PANTHER" id="PTHR40891:SF1">
    <property type="entry name" value="DUF295 DOMAIN-CONTAINING PROTEIN"/>
    <property type="match status" value="1"/>
</dbReference>
<feature type="domain" description="RRM" evidence="3">
    <location>
        <begin position="372"/>
        <end position="478"/>
    </location>
</feature>
<dbReference type="FunFam" id="3.30.70.330:FF:000029">
    <property type="entry name" value="U2 small nuclear ribonucleoprotein B"/>
    <property type="match status" value="1"/>
</dbReference>
<protein>
    <recommendedName>
        <fullName evidence="3">RRM domain-containing protein</fullName>
    </recommendedName>
</protein>
<sequence length="585" mass="66404">MIAEHWKSFFSFSFLDGNLPTDTVIPQALLFTQSSASTCWRVRNVKHLVMQSYVTFRYEQQVPQQDEVHDQALGGRCILGLLNGSEHQGGGRKGKACSVLPPAVGLLPWLVFINGSSEENQTFYDISESHCHVKSIPELQGKLVATCSYGWLVVVGYLISDDCFLLNPISTKKIQLPSLTPDFSYDKCVLSSPPDNPECVVMFLDFDIGTLDVTFCKPGDVEWTRQDFKLHDEDDSDCVRSVGVHKGDICILTWYEHLYFVKFDKSYSITLVDLEVDDSTCPHMRKLHSRFPTYLVETCGELLRLHCYILHRQVVDIWVYKLDFDEKVWTRIKELKDQAIFIGSSGRQVLACSTKESRIHGNKISLTLAEERSLYVYDLDLCALELNYVTFFMRCLCFGVWVELKRSLYCLFSQYGRILDVVALKTARLRGQAWVVFSEVTAASNAVRQMQGFPFYDKPMVSLAMLAERKKRAEEAQQSVPANGKPSESNGGPTSFRQGNQSAQETIPPNNILFIQNLPHEATSMMLQVLFQQYPGFREVRMIEAKPGIAFVEFEDDVQSSMAMQALQGFKITPQNPMAITYAKK</sequence>
<dbReference type="Proteomes" id="UP000657918">
    <property type="component" value="Unassembled WGS sequence"/>
</dbReference>
<evidence type="ECO:0000256" key="1">
    <source>
        <dbReference type="PROSITE-ProRule" id="PRU00176"/>
    </source>
</evidence>
<feature type="region of interest" description="Disordered" evidence="2">
    <location>
        <begin position="475"/>
        <end position="504"/>
    </location>
</feature>
<dbReference type="InterPro" id="IPR005174">
    <property type="entry name" value="KIB1-4_b-propeller"/>
</dbReference>
<feature type="domain" description="RRM" evidence="3">
    <location>
        <begin position="511"/>
        <end position="585"/>
    </location>
</feature>
<organism evidence="4 5">
    <name type="scientific">Salix dunnii</name>
    <dbReference type="NCBI Taxonomy" id="1413687"/>
    <lineage>
        <taxon>Eukaryota</taxon>
        <taxon>Viridiplantae</taxon>
        <taxon>Streptophyta</taxon>
        <taxon>Embryophyta</taxon>
        <taxon>Tracheophyta</taxon>
        <taxon>Spermatophyta</taxon>
        <taxon>Magnoliopsida</taxon>
        <taxon>eudicotyledons</taxon>
        <taxon>Gunneridae</taxon>
        <taxon>Pentapetalae</taxon>
        <taxon>rosids</taxon>
        <taxon>fabids</taxon>
        <taxon>Malpighiales</taxon>
        <taxon>Salicaceae</taxon>
        <taxon>Saliceae</taxon>
        <taxon>Salix</taxon>
    </lineage>
</organism>
<evidence type="ECO:0000313" key="4">
    <source>
        <dbReference type="EMBL" id="KAF9661858.1"/>
    </source>
</evidence>
<dbReference type="GO" id="GO:0003723">
    <property type="term" value="F:RNA binding"/>
    <property type="evidence" value="ECO:0007669"/>
    <property type="project" value="UniProtKB-UniRule"/>
</dbReference>
<dbReference type="Pfam" id="PF03478">
    <property type="entry name" value="Beta-prop_KIB1-4"/>
    <property type="match status" value="1"/>
</dbReference>
<feature type="compositionally biased region" description="Polar residues" evidence="2">
    <location>
        <begin position="476"/>
        <end position="504"/>
    </location>
</feature>
<keyword evidence="1" id="KW-0694">RNA-binding</keyword>
<dbReference type="SMART" id="SM00360">
    <property type="entry name" value="RRM"/>
    <property type="match status" value="2"/>
</dbReference>